<feature type="compositionally biased region" description="Low complexity" evidence="6">
    <location>
        <begin position="89"/>
        <end position="109"/>
    </location>
</feature>
<dbReference type="AlphaFoldDB" id="A0A6A6GLX9"/>
<organism evidence="8 9">
    <name type="scientific">Elsinoe ampelina</name>
    <dbReference type="NCBI Taxonomy" id="302913"/>
    <lineage>
        <taxon>Eukaryota</taxon>
        <taxon>Fungi</taxon>
        <taxon>Dikarya</taxon>
        <taxon>Ascomycota</taxon>
        <taxon>Pezizomycotina</taxon>
        <taxon>Dothideomycetes</taxon>
        <taxon>Dothideomycetidae</taxon>
        <taxon>Myriangiales</taxon>
        <taxon>Elsinoaceae</taxon>
        <taxon>Elsinoe</taxon>
    </lineage>
</organism>
<keyword evidence="3 7" id="KW-0812">Transmembrane</keyword>
<sequence>MPPHDDDPALPSMPLLERNEDALGLGSYTPGSKEQATPSPPLTPPDTATDMHLDTGRKDSYLSPSTTTSTPSSKHSLSLSPLPSPPLSSPSRLSPALRSPLSPRPSLSPAGTRRKVSFHLFSPAEALCVRRKLDLHLLPLLFALYFLSFLDRSNIGNAQLGGLGRDLGLGDGEFTWLLRGFYVTYVVFEWMALLYKVVPAHVYVAVCVAGWGTVASGQALATGFGGMLVCRLLLGMAEAAFGPGVPYYLSFFYRREELAYRVGWFVSAAPLASCVAGGLAWGILKAGEGAAMQGWRLLFLVEGFPSVLVAVWCWYWVPDGPGRVRWLGKRERRVAVWRLERDVEGDAKEYYLKTVEGKKAARVRGKGLDWKAVRATLVDPRSYLTAGMFFSCNVAFSSMPVFEPTIVKSMGFGSVAAQGLSALPHFTAFLVVLLVSHLSDKHRSRSPYIMLVAALSMLGYIVLATSSSLGLPPLLSYLCLFPITAGFFSAVTLTIVWTLDNQNSDSAKGTGVVLINLIGQMGPMLGTGLYPETDRPGFTKGHAICAGFMGLVIVLSFVLRRVLQTKNSADQHSYDLVQEMKECDEDDRESLDTRTDTKERFVYIL</sequence>
<feature type="region of interest" description="Disordered" evidence="6">
    <location>
        <begin position="1"/>
        <end position="111"/>
    </location>
</feature>
<gene>
    <name evidence="8" type="ORF">BDZ85DRAFT_316214</name>
</gene>
<feature type="transmembrane region" description="Helical" evidence="7">
    <location>
        <begin position="202"/>
        <end position="220"/>
    </location>
</feature>
<dbReference type="Gene3D" id="1.20.1250.20">
    <property type="entry name" value="MFS general substrate transporter like domains"/>
    <property type="match status" value="2"/>
</dbReference>
<dbReference type="FunFam" id="1.20.1250.20:FF:000013">
    <property type="entry name" value="MFS general substrate transporter"/>
    <property type="match status" value="1"/>
</dbReference>
<protein>
    <submittedName>
        <fullName evidence="8">Major facilitator superfamily domain-containing protein</fullName>
    </submittedName>
</protein>
<evidence type="ECO:0000256" key="2">
    <source>
        <dbReference type="ARBA" id="ARBA00022448"/>
    </source>
</evidence>
<dbReference type="EMBL" id="ML992502">
    <property type="protein sequence ID" value="KAF2226736.1"/>
    <property type="molecule type" value="Genomic_DNA"/>
</dbReference>
<accession>A0A6A6GLX9</accession>
<dbReference type="PANTHER" id="PTHR43791">
    <property type="entry name" value="PERMEASE-RELATED"/>
    <property type="match status" value="1"/>
</dbReference>
<evidence type="ECO:0000256" key="1">
    <source>
        <dbReference type="ARBA" id="ARBA00004141"/>
    </source>
</evidence>
<evidence type="ECO:0000256" key="6">
    <source>
        <dbReference type="SAM" id="MobiDB-lite"/>
    </source>
</evidence>
<keyword evidence="5 7" id="KW-0472">Membrane</keyword>
<evidence type="ECO:0000256" key="4">
    <source>
        <dbReference type="ARBA" id="ARBA00022989"/>
    </source>
</evidence>
<reference evidence="9" key="1">
    <citation type="journal article" date="2020" name="Stud. Mycol.">
        <title>101 Dothideomycetes genomes: A test case for predicting lifestyles and emergence of pathogens.</title>
        <authorList>
            <person name="Haridas S."/>
            <person name="Albert R."/>
            <person name="Binder M."/>
            <person name="Bloem J."/>
            <person name="LaButti K."/>
            <person name="Salamov A."/>
            <person name="Andreopoulos B."/>
            <person name="Baker S."/>
            <person name="Barry K."/>
            <person name="Bills G."/>
            <person name="Bluhm B."/>
            <person name="Cannon C."/>
            <person name="Castanera R."/>
            <person name="Culley D."/>
            <person name="Daum C."/>
            <person name="Ezra D."/>
            <person name="Gonzalez J."/>
            <person name="Henrissat B."/>
            <person name="Kuo A."/>
            <person name="Liang C."/>
            <person name="Lipzen A."/>
            <person name="Lutzoni F."/>
            <person name="Magnuson J."/>
            <person name="Mondo S."/>
            <person name="Nolan M."/>
            <person name="Ohm R."/>
            <person name="Pangilinan J."/>
            <person name="Park H.-J."/>
            <person name="Ramirez L."/>
            <person name="Alfaro M."/>
            <person name="Sun H."/>
            <person name="Tritt A."/>
            <person name="Yoshinaga Y."/>
            <person name="Zwiers L.-H."/>
            <person name="Turgeon B."/>
            <person name="Goodwin S."/>
            <person name="Spatafora J."/>
            <person name="Crous P."/>
            <person name="Grigoriev I."/>
        </authorList>
    </citation>
    <scope>NUCLEOTIDE SEQUENCE [LARGE SCALE GENOMIC DNA]</scope>
    <source>
        <strain evidence="9">CECT 20119</strain>
    </source>
</reference>
<feature type="transmembrane region" description="Helical" evidence="7">
    <location>
        <begin position="475"/>
        <end position="499"/>
    </location>
</feature>
<comment type="subcellular location">
    <subcellularLocation>
        <location evidence="1">Membrane</location>
        <topology evidence="1">Multi-pass membrane protein</topology>
    </subcellularLocation>
</comment>
<feature type="transmembrane region" description="Helical" evidence="7">
    <location>
        <begin position="383"/>
        <end position="402"/>
    </location>
</feature>
<dbReference type="GO" id="GO:0022857">
    <property type="term" value="F:transmembrane transporter activity"/>
    <property type="evidence" value="ECO:0007669"/>
    <property type="project" value="InterPro"/>
</dbReference>
<keyword evidence="2" id="KW-0813">Transport</keyword>
<proteinExistence type="predicted"/>
<feature type="transmembrane region" description="Helical" evidence="7">
    <location>
        <begin position="541"/>
        <end position="559"/>
    </location>
</feature>
<dbReference type="InterPro" id="IPR036259">
    <property type="entry name" value="MFS_trans_sf"/>
</dbReference>
<dbReference type="SUPFAM" id="SSF103473">
    <property type="entry name" value="MFS general substrate transporter"/>
    <property type="match status" value="1"/>
</dbReference>
<dbReference type="Proteomes" id="UP000799538">
    <property type="component" value="Unassembled WGS sequence"/>
</dbReference>
<keyword evidence="4 7" id="KW-1133">Transmembrane helix</keyword>
<feature type="compositionally biased region" description="Basic and acidic residues" evidence="6">
    <location>
        <begin position="49"/>
        <end position="60"/>
    </location>
</feature>
<evidence type="ECO:0000256" key="5">
    <source>
        <dbReference type="ARBA" id="ARBA00023136"/>
    </source>
</evidence>
<dbReference type="PANTHER" id="PTHR43791:SF27">
    <property type="entry name" value="TRANSPORTER, PUTATIVE (AFU_ORTHOLOGUE AFUA_2G15730)-RELATED"/>
    <property type="match status" value="1"/>
</dbReference>
<feature type="transmembrane region" description="Helical" evidence="7">
    <location>
        <begin position="176"/>
        <end position="195"/>
    </location>
</feature>
<feature type="transmembrane region" description="Helical" evidence="7">
    <location>
        <begin position="295"/>
        <end position="317"/>
    </location>
</feature>
<dbReference type="GO" id="GO:0016020">
    <property type="term" value="C:membrane"/>
    <property type="evidence" value="ECO:0007669"/>
    <property type="project" value="UniProtKB-SubCell"/>
</dbReference>
<feature type="transmembrane region" description="Helical" evidence="7">
    <location>
        <begin position="511"/>
        <end position="529"/>
    </location>
</feature>
<dbReference type="InterPro" id="IPR011701">
    <property type="entry name" value="MFS"/>
</dbReference>
<evidence type="ECO:0000313" key="8">
    <source>
        <dbReference type="EMBL" id="KAF2226736.1"/>
    </source>
</evidence>
<dbReference type="FunFam" id="1.20.1250.20:FF:000018">
    <property type="entry name" value="MFS transporter permease"/>
    <property type="match status" value="1"/>
</dbReference>
<dbReference type="OrthoDB" id="2985014at2759"/>
<dbReference type="Pfam" id="PF07690">
    <property type="entry name" value="MFS_1"/>
    <property type="match status" value="1"/>
</dbReference>
<feature type="transmembrane region" description="Helical" evidence="7">
    <location>
        <begin position="232"/>
        <end position="250"/>
    </location>
</feature>
<name>A0A6A6GLX9_9PEZI</name>
<evidence type="ECO:0000313" key="9">
    <source>
        <dbReference type="Proteomes" id="UP000799538"/>
    </source>
</evidence>
<feature type="transmembrane region" description="Helical" evidence="7">
    <location>
        <begin position="414"/>
        <end position="436"/>
    </location>
</feature>
<keyword evidence="9" id="KW-1185">Reference proteome</keyword>
<evidence type="ECO:0000256" key="7">
    <source>
        <dbReference type="SAM" id="Phobius"/>
    </source>
</evidence>
<feature type="transmembrane region" description="Helical" evidence="7">
    <location>
        <begin position="262"/>
        <end position="283"/>
    </location>
</feature>
<evidence type="ECO:0000256" key="3">
    <source>
        <dbReference type="ARBA" id="ARBA00022692"/>
    </source>
</evidence>
<feature type="compositionally biased region" description="Low complexity" evidence="6">
    <location>
        <begin position="62"/>
        <end position="81"/>
    </location>
</feature>
<feature type="transmembrane region" description="Helical" evidence="7">
    <location>
        <begin position="448"/>
        <end position="469"/>
    </location>
</feature>